<protein>
    <recommendedName>
        <fullName evidence="3">Lipid droplet-associated hydrolase</fullName>
        <ecNumber evidence="7">3.1.1.13</ecNumber>
    </recommendedName>
    <alternativeName>
        <fullName evidence="6">Lipid droplet-associated serine hydrolase</fullName>
    </alternativeName>
</protein>
<comment type="catalytic activity">
    <reaction evidence="8">
        <text>a cholesterol ester + H2O = cholesterol + a fatty acid + H(+)</text>
        <dbReference type="Rhea" id="RHEA:36403"/>
        <dbReference type="ChEBI" id="CHEBI:15377"/>
        <dbReference type="ChEBI" id="CHEBI:15378"/>
        <dbReference type="ChEBI" id="CHEBI:16113"/>
        <dbReference type="ChEBI" id="CHEBI:17002"/>
        <dbReference type="ChEBI" id="CHEBI:28868"/>
        <dbReference type="EC" id="3.1.1.13"/>
    </reaction>
    <physiologicalReaction direction="left-to-right" evidence="8">
        <dbReference type="Rhea" id="RHEA:36404"/>
    </physiologicalReaction>
</comment>
<dbReference type="EC" id="3.1.1.13" evidence="7"/>
<dbReference type="GO" id="GO:0005811">
    <property type="term" value="C:lipid droplet"/>
    <property type="evidence" value="ECO:0007669"/>
    <property type="project" value="UniProtKB-SubCell"/>
</dbReference>
<dbReference type="GO" id="GO:0004771">
    <property type="term" value="F:sterol ester esterase activity"/>
    <property type="evidence" value="ECO:0007669"/>
    <property type="project" value="UniProtKB-EC"/>
</dbReference>
<evidence type="ECO:0000313" key="11">
    <source>
        <dbReference type="Proteomes" id="UP001201812"/>
    </source>
</evidence>
<evidence type="ECO:0000256" key="8">
    <source>
        <dbReference type="ARBA" id="ARBA00049527"/>
    </source>
</evidence>
<sequence length="435" mass="50448">MPDDFRHFTGRPSREHAPGTGPTRGEMGESLREMDPNHDQIFNIPREQREENSAERTNFRDDLIRALDASQQSMTGPLLTDTPRDVLPEQIQREVKWVKVAEKWTRISIMTKILNIPREQREENSAERTNFLMVPGNSGNEGYYEQFGRELLIRLGPKHGDVYFYTVSHLNHVDMPRSLRRTGKNKPSDRFSLADQIQHKKDFCTEYLPKDGRLFVFGHSISCYIALKILPFLLENGWNLVKMYALFPAIERLQETPNGARLKPIASFKKNHDRLTKILYSWLKITPFCMKRCIVKCCLRFYGKPPECIIRSGAEVLSINAIRNVAFITTCEMEELAHFDESLLSEHKEHIQFYYGTDDAWIVPEVVEDMRRRLPGQVAVDKHGCHHAFVMNHNEIMAKVVVDMVDCATCAVHEKEDPITTRMRSPFSTFSSWLF</sequence>
<feature type="compositionally biased region" description="Basic and acidic residues" evidence="9">
    <location>
        <begin position="1"/>
        <end position="17"/>
    </location>
</feature>
<dbReference type="Proteomes" id="UP001201812">
    <property type="component" value="Unassembled WGS sequence"/>
</dbReference>
<comment type="subcellular location">
    <subcellularLocation>
        <location evidence="1">Lipid droplet</location>
    </subcellularLocation>
</comment>
<evidence type="ECO:0000256" key="2">
    <source>
        <dbReference type="ARBA" id="ARBA00008300"/>
    </source>
</evidence>
<feature type="region of interest" description="Disordered" evidence="9">
    <location>
        <begin position="1"/>
        <end position="36"/>
    </location>
</feature>
<dbReference type="SUPFAM" id="SSF53474">
    <property type="entry name" value="alpha/beta-Hydrolases"/>
    <property type="match status" value="1"/>
</dbReference>
<dbReference type="PANTHER" id="PTHR13390">
    <property type="entry name" value="LIPASE"/>
    <property type="match status" value="1"/>
</dbReference>
<dbReference type="InterPro" id="IPR019363">
    <property type="entry name" value="LDAH"/>
</dbReference>
<proteinExistence type="inferred from homology"/>
<dbReference type="Gene3D" id="3.40.50.1820">
    <property type="entry name" value="alpha/beta hydrolase"/>
    <property type="match status" value="1"/>
</dbReference>
<dbReference type="Pfam" id="PF10230">
    <property type="entry name" value="LIDHydrolase"/>
    <property type="match status" value="1"/>
</dbReference>
<keyword evidence="4" id="KW-0551">Lipid droplet</keyword>
<gene>
    <name evidence="10" type="ORF">DdX_15858</name>
</gene>
<evidence type="ECO:0000256" key="7">
    <source>
        <dbReference type="ARBA" id="ARBA00039150"/>
    </source>
</evidence>
<name>A0AAD4MUL4_9BILA</name>
<feature type="compositionally biased region" description="Basic and acidic residues" evidence="9">
    <location>
        <begin position="26"/>
        <end position="36"/>
    </location>
</feature>
<evidence type="ECO:0000256" key="5">
    <source>
        <dbReference type="ARBA" id="ARBA00022801"/>
    </source>
</evidence>
<keyword evidence="5 10" id="KW-0378">Hydrolase</keyword>
<evidence type="ECO:0000256" key="6">
    <source>
        <dbReference type="ARBA" id="ARBA00031924"/>
    </source>
</evidence>
<dbReference type="AlphaFoldDB" id="A0AAD4MUL4"/>
<dbReference type="PANTHER" id="PTHR13390:SF0">
    <property type="entry name" value="LIPID DROPLET-ASSOCIATED HYDROLASE"/>
    <property type="match status" value="1"/>
</dbReference>
<dbReference type="GO" id="GO:0019915">
    <property type="term" value="P:lipid storage"/>
    <property type="evidence" value="ECO:0007669"/>
    <property type="project" value="InterPro"/>
</dbReference>
<evidence type="ECO:0000256" key="1">
    <source>
        <dbReference type="ARBA" id="ARBA00004502"/>
    </source>
</evidence>
<evidence type="ECO:0000256" key="9">
    <source>
        <dbReference type="SAM" id="MobiDB-lite"/>
    </source>
</evidence>
<evidence type="ECO:0000256" key="3">
    <source>
        <dbReference type="ARBA" id="ARBA00019242"/>
    </source>
</evidence>
<dbReference type="EMBL" id="JAKKPZ010000110">
    <property type="protein sequence ID" value="KAI1701832.1"/>
    <property type="molecule type" value="Genomic_DNA"/>
</dbReference>
<comment type="similarity">
    <text evidence="2">Belongs to the AB hydrolase superfamily. LDAH family.</text>
</comment>
<keyword evidence="11" id="KW-1185">Reference proteome</keyword>
<reference evidence="10" key="1">
    <citation type="submission" date="2022-01" db="EMBL/GenBank/DDBJ databases">
        <title>Genome Sequence Resource for Two Populations of Ditylenchus destructor, the Migratory Endoparasitic Phytonematode.</title>
        <authorList>
            <person name="Zhang H."/>
            <person name="Lin R."/>
            <person name="Xie B."/>
        </authorList>
    </citation>
    <scope>NUCLEOTIDE SEQUENCE</scope>
    <source>
        <strain evidence="10">BazhouSP</strain>
    </source>
</reference>
<evidence type="ECO:0000256" key="4">
    <source>
        <dbReference type="ARBA" id="ARBA00022677"/>
    </source>
</evidence>
<organism evidence="10 11">
    <name type="scientific">Ditylenchus destructor</name>
    <dbReference type="NCBI Taxonomy" id="166010"/>
    <lineage>
        <taxon>Eukaryota</taxon>
        <taxon>Metazoa</taxon>
        <taxon>Ecdysozoa</taxon>
        <taxon>Nematoda</taxon>
        <taxon>Chromadorea</taxon>
        <taxon>Rhabditida</taxon>
        <taxon>Tylenchina</taxon>
        <taxon>Tylenchomorpha</taxon>
        <taxon>Sphaerularioidea</taxon>
        <taxon>Anguinidae</taxon>
        <taxon>Anguininae</taxon>
        <taxon>Ditylenchus</taxon>
    </lineage>
</organism>
<accession>A0AAD4MUL4</accession>
<evidence type="ECO:0000313" key="10">
    <source>
        <dbReference type="EMBL" id="KAI1701832.1"/>
    </source>
</evidence>
<comment type="caution">
    <text evidence="10">The sequence shown here is derived from an EMBL/GenBank/DDBJ whole genome shotgun (WGS) entry which is preliminary data.</text>
</comment>
<dbReference type="InterPro" id="IPR029058">
    <property type="entry name" value="AB_hydrolase_fold"/>
</dbReference>